<feature type="transmembrane region" description="Helical" evidence="9">
    <location>
        <begin position="455"/>
        <end position="478"/>
    </location>
</feature>
<keyword evidence="6 9" id="KW-1133">Transmembrane helix</keyword>
<evidence type="ECO:0000256" key="1">
    <source>
        <dbReference type="ARBA" id="ARBA00004651"/>
    </source>
</evidence>
<evidence type="ECO:0000256" key="4">
    <source>
        <dbReference type="ARBA" id="ARBA00022960"/>
    </source>
</evidence>
<keyword evidence="11" id="KW-1185">Reference proteome</keyword>
<dbReference type="InterPro" id="IPR004268">
    <property type="entry name" value="MurJ"/>
</dbReference>
<sequence>MSTPAPLSGTGRVAGAAALIAVLTVASRLAGFGRTAVLTWVVGDRSDLGDIYLIANTVPNIIFEIVAGGALASLVVPLLAGAVVAGDRAAVSATTGALLTWTMILLVPLALAVTVLAGPIISLIANDPTPAELAAGTRMLRIFAPQLPLYGIGIVLTGVLQAHQRFAWPVIAPLLSSLTVIAAYLTFASVEGRELPLARVSLTGELILSVGTTLGVVVLSLCLLIPLRRLRLRIRPGYRFTTEVRQKIGGLALAGAVTVAGQQVALLVALKLADGGPAGTVVVYNVAQTVYLLPWAVLAVPLASAAYPTLAAARASGDEDGYRRTLAPTTRAVLLFSCLGAAALIATAEPIAGFFPGLNGSTAAVAGIIGFAPGLLGYGLFAVLSRALYARGDTRAAAAATAGGWLVVPVAAVLLSAAFPIEDRVLALTLANSVGMLLLGGSLVVVVIRRAGRAALAGIVHAGAVGVLAGSAAMTVGLVVNSFLGHAWQGTPTQAGSLIQGMLSGIAVGTVFLAVAYPLDRHDVRPLILKFGRRLRRLMGRGRAAGPDGSGQGRGEGKETVSG</sequence>
<keyword evidence="2" id="KW-1003">Cell membrane</keyword>
<feature type="transmembrane region" description="Helical" evidence="9">
    <location>
        <begin position="498"/>
        <end position="519"/>
    </location>
</feature>
<evidence type="ECO:0000256" key="5">
    <source>
        <dbReference type="ARBA" id="ARBA00022984"/>
    </source>
</evidence>
<evidence type="ECO:0000256" key="2">
    <source>
        <dbReference type="ARBA" id="ARBA00022475"/>
    </source>
</evidence>
<keyword evidence="7 9" id="KW-0472">Membrane</keyword>
<organism evidence="10 11">
    <name type="scientific">Micromonospora sonneratiae</name>
    <dbReference type="NCBI Taxonomy" id="1184706"/>
    <lineage>
        <taxon>Bacteria</taxon>
        <taxon>Bacillati</taxon>
        <taxon>Actinomycetota</taxon>
        <taxon>Actinomycetes</taxon>
        <taxon>Micromonosporales</taxon>
        <taxon>Micromonosporaceae</taxon>
        <taxon>Micromonospora</taxon>
    </lineage>
</organism>
<keyword evidence="3 9" id="KW-0812">Transmembrane</keyword>
<feature type="transmembrane region" description="Helical" evidence="9">
    <location>
        <begin position="290"/>
        <end position="311"/>
    </location>
</feature>
<proteinExistence type="predicted"/>
<feature type="transmembrane region" description="Helical" evidence="9">
    <location>
        <begin position="98"/>
        <end position="122"/>
    </location>
</feature>
<evidence type="ECO:0000256" key="6">
    <source>
        <dbReference type="ARBA" id="ARBA00022989"/>
    </source>
</evidence>
<dbReference type="RefSeq" id="WP_377579491.1">
    <property type="nucleotide sequence ID" value="NZ_JBHTMP010000146.1"/>
</dbReference>
<evidence type="ECO:0000313" key="10">
    <source>
        <dbReference type="EMBL" id="MFD1326235.1"/>
    </source>
</evidence>
<feature type="transmembrane region" description="Helical" evidence="9">
    <location>
        <begin position="332"/>
        <end position="355"/>
    </location>
</feature>
<dbReference type="EMBL" id="JBHTMP010000146">
    <property type="protein sequence ID" value="MFD1326235.1"/>
    <property type="molecule type" value="Genomic_DNA"/>
</dbReference>
<dbReference type="Proteomes" id="UP001597260">
    <property type="component" value="Unassembled WGS sequence"/>
</dbReference>
<reference evidence="11" key="1">
    <citation type="journal article" date="2019" name="Int. J. Syst. Evol. Microbiol.">
        <title>The Global Catalogue of Microorganisms (GCM) 10K type strain sequencing project: providing services to taxonomists for standard genome sequencing and annotation.</title>
        <authorList>
            <consortium name="The Broad Institute Genomics Platform"/>
            <consortium name="The Broad Institute Genome Sequencing Center for Infectious Disease"/>
            <person name="Wu L."/>
            <person name="Ma J."/>
        </authorList>
    </citation>
    <scope>NUCLEOTIDE SEQUENCE [LARGE SCALE GENOMIC DNA]</scope>
    <source>
        <strain evidence="11">JCM 31037</strain>
    </source>
</reference>
<comment type="caution">
    <text evidence="10">The sequence shown here is derived from an EMBL/GenBank/DDBJ whole genome shotgun (WGS) entry which is preliminary data.</text>
</comment>
<dbReference type="InterPro" id="IPR051050">
    <property type="entry name" value="Lipid_II_flippase_MurJ/MviN"/>
</dbReference>
<feature type="region of interest" description="Disordered" evidence="8">
    <location>
        <begin position="542"/>
        <end position="563"/>
    </location>
</feature>
<dbReference type="Pfam" id="PF03023">
    <property type="entry name" value="MurJ"/>
    <property type="match status" value="1"/>
</dbReference>
<keyword evidence="5" id="KW-0573">Peptidoglycan synthesis</keyword>
<name>A0ABW3YS80_9ACTN</name>
<feature type="transmembrane region" description="Helical" evidence="9">
    <location>
        <begin position="248"/>
        <end position="270"/>
    </location>
</feature>
<dbReference type="PANTHER" id="PTHR47019:SF1">
    <property type="entry name" value="LIPID II FLIPPASE MURJ"/>
    <property type="match status" value="1"/>
</dbReference>
<feature type="transmembrane region" description="Helical" evidence="9">
    <location>
        <begin position="361"/>
        <end position="384"/>
    </location>
</feature>
<dbReference type="PANTHER" id="PTHR47019">
    <property type="entry name" value="LIPID II FLIPPASE MURJ"/>
    <property type="match status" value="1"/>
</dbReference>
<evidence type="ECO:0000313" key="11">
    <source>
        <dbReference type="Proteomes" id="UP001597260"/>
    </source>
</evidence>
<gene>
    <name evidence="10" type="primary">murJ</name>
    <name evidence="10" type="ORF">ACFQ4H_34670</name>
</gene>
<feature type="transmembrane region" description="Helical" evidence="9">
    <location>
        <begin position="396"/>
        <end position="419"/>
    </location>
</feature>
<feature type="transmembrane region" description="Helical" evidence="9">
    <location>
        <begin position="425"/>
        <end position="448"/>
    </location>
</feature>
<evidence type="ECO:0000256" key="7">
    <source>
        <dbReference type="ARBA" id="ARBA00023136"/>
    </source>
</evidence>
<feature type="transmembrane region" description="Helical" evidence="9">
    <location>
        <begin position="142"/>
        <end position="160"/>
    </location>
</feature>
<comment type="subcellular location">
    <subcellularLocation>
        <location evidence="1">Cell membrane</location>
        <topology evidence="1">Multi-pass membrane protein</topology>
    </subcellularLocation>
</comment>
<protein>
    <submittedName>
        <fullName evidence="10">Murein biosynthesis integral membrane protein MurJ</fullName>
    </submittedName>
</protein>
<evidence type="ECO:0000256" key="3">
    <source>
        <dbReference type="ARBA" id="ARBA00022692"/>
    </source>
</evidence>
<feature type="transmembrane region" description="Helical" evidence="9">
    <location>
        <begin position="167"/>
        <end position="187"/>
    </location>
</feature>
<keyword evidence="4" id="KW-0133">Cell shape</keyword>
<accession>A0ABW3YS80</accession>
<evidence type="ECO:0000256" key="8">
    <source>
        <dbReference type="SAM" id="MobiDB-lite"/>
    </source>
</evidence>
<dbReference type="PRINTS" id="PR01806">
    <property type="entry name" value="VIRFACTRMVIN"/>
</dbReference>
<feature type="transmembrane region" description="Helical" evidence="9">
    <location>
        <begin position="207"/>
        <end position="227"/>
    </location>
</feature>
<feature type="transmembrane region" description="Helical" evidence="9">
    <location>
        <begin position="61"/>
        <end position="86"/>
    </location>
</feature>
<evidence type="ECO:0000256" key="9">
    <source>
        <dbReference type="SAM" id="Phobius"/>
    </source>
</evidence>